<reference evidence="2" key="1">
    <citation type="submission" date="2018-06" db="EMBL/GenBank/DDBJ databases">
        <authorList>
            <person name="Zhirakovskaya E."/>
        </authorList>
    </citation>
    <scope>NUCLEOTIDE SEQUENCE</scope>
</reference>
<keyword evidence="1" id="KW-0472">Membrane</keyword>
<proteinExistence type="predicted"/>
<keyword evidence="1" id="KW-1133">Transmembrane helix</keyword>
<feature type="transmembrane region" description="Helical" evidence="1">
    <location>
        <begin position="32"/>
        <end position="54"/>
    </location>
</feature>
<protein>
    <recommendedName>
        <fullName evidence="3">Yip1 domain-containing protein</fullName>
    </recommendedName>
</protein>
<feature type="transmembrane region" description="Helical" evidence="1">
    <location>
        <begin position="74"/>
        <end position="94"/>
    </location>
</feature>
<keyword evidence="1" id="KW-0812">Transmembrane</keyword>
<organism evidence="2">
    <name type="scientific">hydrothermal vent metagenome</name>
    <dbReference type="NCBI Taxonomy" id="652676"/>
    <lineage>
        <taxon>unclassified sequences</taxon>
        <taxon>metagenomes</taxon>
        <taxon>ecological metagenomes</taxon>
    </lineage>
</organism>
<feature type="transmembrane region" description="Helical" evidence="1">
    <location>
        <begin position="161"/>
        <end position="183"/>
    </location>
</feature>
<name>A0A3B0TTN5_9ZZZZ</name>
<dbReference type="EMBL" id="UOEQ01000224">
    <property type="protein sequence ID" value="VAW19553.1"/>
    <property type="molecule type" value="Genomic_DNA"/>
</dbReference>
<sequence>MNKSNIQELIDAGRGTVALLMGRRNAGEYFDLGLRGLAGSFIAFLVAATFNAFLPSIMGRQTEVEHAAMLTPTSAILMVITLFAIQTAFGALALRQFGRLDGLVPYLVADNWATFYITALSVVLMLLNVSPEMSILMVGVVVLVSEINIARLIVTLKPMQIAMFLIAQLVGILVGLMIVGSFLPEGALGQ</sequence>
<dbReference type="AlphaFoldDB" id="A0A3B0TTN5"/>
<feature type="transmembrane region" description="Helical" evidence="1">
    <location>
        <begin position="133"/>
        <end position="154"/>
    </location>
</feature>
<evidence type="ECO:0008006" key="3">
    <source>
        <dbReference type="Google" id="ProtNLM"/>
    </source>
</evidence>
<accession>A0A3B0TTN5</accession>
<evidence type="ECO:0000313" key="2">
    <source>
        <dbReference type="EMBL" id="VAW19553.1"/>
    </source>
</evidence>
<evidence type="ECO:0000256" key="1">
    <source>
        <dbReference type="SAM" id="Phobius"/>
    </source>
</evidence>
<gene>
    <name evidence="2" type="ORF">MNBD_ALPHA11-1877</name>
</gene>
<feature type="transmembrane region" description="Helical" evidence="1">
    <location>
        <begin position="106"/>
        <end position="127"/>
    </location>
</feature>